<dbReference type="AlphaFoldDB" id="A0AA40FM69"/>
<evidence type="ECO:0000313" key="3">
    <source>
        <dbReference type="Proteomes" id="UP001177670"/>
    </source>
</evidence>
<comment type="caution">
    <text evidence="2">The sequence shown here is derived from an EMBL/GenBank/DDBJ whole genome shotgun (WGS) entry which is preliminary data.</text>
</comment>
<protein>
    <submittedName>
        <fullName evidence="2">Uncharacterized protein</fullName>
    </submittedName>
</protein>
<evidence type="ECO:0000256" key="1">
    <source>
        <dbReference type="SAM" id="MobiDB-lite"/>
    </source>
</evidence>
<proteinExistence type="predicted"/>
<evidence type="ECO:0000313" key="2">
    <source>
        <dbReference type="EMBL" id="KAK1121769.1"/>
    </source>
</evidence>
<reference evidence="2" key="1">
    <citation type="submission" date="2021-10" db="EMBL/GenBank/DDBJ databases">
        <title>Melipona bicolor Genome sequencing and assembly.</title>
        <authorList>
            <person name="Araujo N.S."/>
            <person name="Arias M.C."/>
        </authorList>
    </citation>
    <scope>NUCLEOTIDE SEQUENCE</scope>
    <source>
        <strain evidence="2">USP_2M_L1-L4_2017</strain>
        <tissue evidence="2">Whole body</tissue>
    </source>
</reference>
<feature type="compositionally biased region" description="Polar residues" evidence="1">
    <location>
        <begin position="45"/>
        <end position="69"/>
    </location>
</feature>
<sequence length="93" mass="10497">MYTYSIKIQGILSVSIRELCWHFAVQFSISLRDYWLQFSREETARQPNPDQSSLATTVSTGTSERTNTGMYGMLKPIPVVPENAANLRAIAKL</sequence>
<accession>A0AA40FM69</accession>
<feature type="region of interest" description="Disordered" evidence="1">
    <location>
        <begin position="42"/>
        <end position="69"/>
    </location>
</feature>
<gene>
    <name evidence="2" type="ORF">K0M31_010080</name>
</gene>
<dbReference type="Proteomes" id="UP001177670">
    <property type="component" value="Unassembled WGS sequence"/>
</dbReference>
<name>A0AA40FM69_9HYME</name>
<keyword evidence="3" id="KW-1185">Reference proteome</keyword>
<dbReference type="EMBL" id="JAHYIQ010000025">
    <property type="protein sequence ID" value="KAK1121769.1"/>
    <property type="molecule type" value="Genomic_DNA"/>
</dbReference>
<organism evidence="2 3">
    <name type="scientific">Melipona bicolor</name>
    <dbReference type="NCBI Taxonomy" id="60889"/>
    <lineage>
        <taxon>Eukaryota</taxon>
        <taxon>Metazoa</taxon>
        <taxon>Ecdysozoa</taxon>
        <taxon>Arthropoda</taxon>
        <taxon>Hexapoda</taxon>
        <taxon>Insecta</taxon>
        <taxon>Pterygota</taxon>
        <taxon>Neoptera</taxon>
        <taxon>Endopterygota</taxon>
        <taxon>Hymenoptera</taxon>
        <taxon>Apocrita</taxon>
        <taxon>Aculeata</taxon>
        <taxon>Apoidea</taxon>
        <taxon>Anthophila</taxon>
        <taxon>Apidae</taxon>
        <taxon>Melipona</taxon>
    </lineage>
</organism>